<feature type="transmembrane region" description="Helical" evidence="1">
    <location>
        <begin position="74"/>
        <end position="94"/>
    </location>
</feature>
<reference evidence="2 3" key="1">
    <citation type="submission" date="2021-05" db="EMBL/GenBank/DDBJ databases">
        <title>A Polyphasic approach of four new species of the genus Ohtaekwangia: Ohtaekwangia histidinii sp. nov., Ohtaekwangia cretensis sp. nov., Ohtaekwangia indiensis sp. nov., Ohtaekwangia reichenbachii sp. nov. from diverse environment.</title>
        <authorList>
            <person name="Octaviana S."/>
        </authorList>
    </citation>
    <scope>NUCLEOTIDE SEQUENCE [LARGE SCALE GENOMIC DNA]</scope>
    <source>
        <strain evidence="2 3">PWU4</strain>
    </source>
</reference>
<feature type="transmembrane region" description="Helical" evidence="1">
    <location>
        <begin position="33"/>
        <end position="62"/>
    </location>
</feature>
<keyword evidence="1" id="KW-0812">Transmembrane</keyword>
<keyword evidence="3" id="KW-1185">Reference proteome</keyword>
<dbReference type="Proteomes" id="UP001319200">
    <property type="component" value="Unassembled WGS sequence"/>
</dbReference>
<name>A0AAP2DT38_9BACT</name>
<accession>A0AAP2DT38</accession>
<dbReference type="AlphaFoldDB" id="A0AAP2DT38"/>
<sequence length="99" mass="10550">MITKTIGTIFIVLICIIMFPVALGLVGGAFGIVIGVIGAVFGAMAGAIGGIFGAIFGIFGWMFDGLFNWHGPFHFFRCNIFTLAAIVLVVALLVRDKRK</sequence>
<evidence type="ECO:0000313" key="3">
    <source>
        <dbReference type="Proteomes" id="UP001319200"/>
    </source>
</evidence>
<protein>
    <submittedName>
        <fullName evidence="2">Uncharacterized protein</fullName>
    </submittedName>
</protein>
<gene>
    <name evidence="2" type="ORF">KK083_24315</name>
</gene>
<proteinExistence type="predicted"/>
<keyword evidence="1" id="KW-1133">Transmembrane helix</keyword>
<feature type="transmembrane region" description="Helical" evidence="1">
    <location>
        <begin position="6"/>
        <end position="26"/>
    </location>
</feature>
<organism evidence="2 3">
    <name type="scientific">Chryseosolibacter histidini</name>
    <dbReference type="NCBI Taxonomy" id="2782349"/>
    <lineage>
        <taxon>Bacteria</taxon>
        <taxon>Pseudomonadati</taxon>
        <taxon>Bacteroidota</taxon>
        <taxon>Cytophagia</taxon>
        <taxon>Cytophagales</taxon>
        <taxon>Chryseotaleaceae</taxon>
        <taxon>Chryseosolibacter</taxon>
    </lineage>
</organism>
<evidence type="ECO:0000256" key="1">
    <source>
        <dbReference type="SAM" id="Phobius"/>
    </source>
</evidence>
<keyword evidence="1" id="KW-0472">Membrane</keyword>
<comment type="caution">
    <text evidence="2">The sequence shown here is derived from an EMBL/GenBank/DDBJ whole genome shotgun (WGS) entry which is preliminary data.</text>
</comment>
<evidence type="ECO:0000313" key="2">
    <source>
        <dbReference type="EMBL" id="MBT1700034.1"/>
    </source>
</evidence>
<dbReference type="EMBL" id="JAHESF010000033">
    <property type="protein sequence ID" value="MBT1700034.1"/>
    <property type="molecule type" value="Genomic_DNA"/>
</dbReference>
<dbReference type="RefSeq" id="WP_254168350.1">
    <property type="nucleotide sequence ID" value="NZ_JAHESF010000033.1"/>
</dbReference>